<dbReference type="AlphaFoldDB" id="A0A834FSJ5"/>
<feature type="region of interest" description="Disordered" evidence="1">
    <location>
        <begin position="39"/>
        <end position="92"/>
    </location>
</feature>
<feature type="compositionally biased region" description="Polar residues" evidence="1">
    <location>
        <begin position="62"/>
        <end position="72"/>
    </location>
</feature>
<reference evidence="2" key="1">
    <citation type="journal article" name="BMC Genomics">
        <title>Long-read sequencing and de novo genome assembly of marine medaka (Oryzias melastigma).</title>
        <authorList>
            <person name="Liang P."/>
            <person name="Saqib H.S.A."/>
            <person name="Ni X."/>
            <person name="Shen Y."/>
        </authorList>
    </citation>
    <scope>NUCLEOTIDE SEQUENCE</scope>
    <source>
        <strain evidence="2">Bigg-433</strain>
    </source>
</reference>
<gene>
    <name evidence="2" type="ORF">FQA47_004985</name>
</gene>
<accession>A0A834FSJ5</accession>
<dbReference type="Proteomes" id="UP000646548">
    <property type="component" value="Unassembled WGS sequence"/>
</dbReference>
<evidence type="ECO:0000313" key="3">
    <source>
        <dbReference type="Proteomes" id="UP000646548"/>
    </source>
</evidence>
<evidence type="ECO:0000313" key="2">
    <source>
        <dbReference type="EMBL" id="KAF6739714.1"/>
    </source>
</evidence>
<protein>
    <submittedName>
        <fullName evidence="2">Uncharacterized protein</fullName>
    </submittedName>
</protein>
<feature type="compositionally biased region" description="Basic residues" evidence="1">
    <location>
        <begin position="50"/>
        <end position="61"/>
    </location>
</feature>
<sequence length="92" mass="9965">MRICVSAKFPLTSRDVICVPPSPLSPHSSLCLSLHSLGPLPRRPDLHLRANARPHRPRRLRTQQGERVSGDTTPKDGKAGTAVGRKSTAASH</sequence>
<comment type="caution">
    <text evidence="2">The sequence shown here is derived from an EMBL/GenBank/DDBJ whole genome shotgun (WGS) entry which is preliminary data.</text>
</comment>
<organism evidence="2 3">
    <name type="scientific">Oryzias melastigma</name>
    <name type="common">Marine medaka</name>
    <dbReference type="NCBI Taxonomy" id="30732"/>
    <lineage>
        <taxon>Eukaryota</taxon>
        <taxon>Metazoa</taxon>
        <taxon>Chordata</taxon>
        <taxon>Craniata</taxon>
        <taxon>Vertebrata</taxon>
        <taxon>Euteleostomi</taxon>
        <taxon>Actinopterygii</taxon>
        <taxon>Neopterygii</taxon>
        <taxon>Teleostei</taxon>
        <taxon>Neoteleostei</taxon>
        <taxon>Acanthomorphata</taxon>
        <taxon>Ovalentaria</taxon>
        <taxon>Atherinomorphae</taxon>
        <taxon>Beloniformes</taxon>
        <taxon>Adrianichthyidae</taxon>
        <taxon>Oryziinae</taxon>
        <taxon>Oryzias</taxon>
    </lineage>
</organism>
<evidence type="ECO:0000256" key="1">
    <source>
        <dbReference type="SAM" id="MobiDB-lite"/>
    </source>
</evidence>
<dbReference type="EMBL" id="WKFB01000004">
    <property type="protein sequence ID" value="KAF6739714.1"/>
    <property type="molecule type" value="Genomic_DNA"/>
</dbReference>
<proteinExistence type="predicted"/>
<name>A0A834FSJ5_ORYME</name>